<gene>
    <name evidence="2" type="ORF">CO053_03315</name>
</gene>
<dbReference type="Proteomes" id="UP000230885">
    <property type="component" value="Unassembled WGS sequence"/>
</dbReference>
<dbReference type="Pfam" id="PF12647">
    <property type="entry name" value="RNHCP"/>
    <property type="match status" value="1"/>
</dbReference>
<dbReference type="AlphaFoldDB" id="A0A2M8EU89"/>
<organism evidence="2 3">
    <name type="scientific">Candidatus Shapirobacteria bacterium CG_4_9_14_0_2_um_filter_40_11</name>
    <dbReference type="NCBI Taxonomy" id="1974876"/>
    <lineage>
        <taxon>Bacteria</taxon>
        <taxon>Candidatus Shapironibacteriota</taxon>
    </lineage>
</organism>
<evidence type="ECO:0000313" key="3">
    <source>
        <dbReference type="Proteomes" id="UP000230885"/>
    </source>
</evidence>
<name>A0A2M8EU89_9BACT</name>
<proteinExistence type="predicted"/>
<sequence length="124" mass="14215">MNNNYFICKKCGKKVNLNAIGTKHRNHCPYCLWSVHVDGKIYGDRKPICHGLMEPIGLAFKNEGIDKYGKKRQGEIMINHKCQICGKESKNRIAGDDNPEEILRICSENDKVEIKEQLLGEKRI</sequence>
<protein>
    <recommendedName>
        <fullName evidence="1">RNHCP domain-containing protein</fullName>
    </recommendedName>
</protein>
<reference evidence="3" key="1">
    <citation type="submission" date="2017-09" db="EMBL/GenBank/DDBJ databases">
        <title>Depth-based differentiation of microbial function through sediment-hosted aquifers and enrichment of novel symbionts in the deep terrestrial subsurface.</title>
        <authorList>
            <person name="Probst A.J."/>
            <person name="Ladd B."/>
            <person name="Jarett J.K."/>
            <person name="Geller-Mcgrath D.E."/>
            <person name="Sieber C.M.K."/>
            <person name="Emerson J.B."/>
            <person name="Anantharaman K."/>
            <person name="Thomas B.C."/>
            <person name="Malmstrom R."/>
            <person name="Stieglmeier M."/>
            <person name="Klingl A."/>
            <person name="Woyke T."/>
            <person name="Ryan C.M."/>
            <person name="Banfield J.F."/>
        </authorList>
    </citation>
    <scope>NUCLEOTIDE SEQUENCE [LARGE SCALE GENOMIC DNA]</scope>
</reference>
<comment type="caution">
    <text evidence="2">The sequence shown here is derived from an EMBL/GenBank/DDBJ whole genome shotgun (WGS) entry which is preliminary data.</text>
</comment>
<feature type="domain" description="RNHCP" evidence="1">
    <location>
        <begin position="4"/>
        <end position="102"/>
    </location>
</feature>
<accession>A0A2M8EU89</accession>
<evidence type="ECO:0000259" key="1">
    <source>
        <dbReference type="Pfam" id="PF12647"/>
    </source>
</evidence>
<dbReference type="EMBL" id="PFSE01000052">
    <property type="protein sequence ID" value="PJC28685.1"/>
    <property type="molecule type" value="Genomic_DNA"/>
</dbReference>
<dbReference type="InterPro" id="IPR024439">
    <property type="entry name" value="RNHCP"/>
</dbReference>
<evidence type="ECO:0000313" key="2">
    <source>
        <dbReference type="EMBL" id="PJC28685.1"/>
    </source>
</evidence>